<dbReference type="Proteomes" id="UP000030147">
    <property type="component" value="Unassembled WGS sequence"/>
</dbReference>
<dbReference type="PANTHER" id="PTHR43861">
    <property type="entry name" value="TRANS-ACONITATE 2-METHYLTRANSFERASE-RELATED"/>
    <property type="match status" value="1"/>
</dbReference>
<organism evidence="2 3">
    <name type="scientific">Pontibacillus yanchengensis Y32</name>
    <dbReference type="NCBI Taxonomy" id="1385514"/>
    <lineage>
        <taxon>Bacteria</taxon>
        <taxon>Bacillati</taxon>
        <taxon>Bacillota</taxon>
        <taxon>Bacilli</taxon>
        <taxon>Bacillales</taxon>
        <taxon>Bacillaceae</taxon>
        <taxon>Pontibacillus</taxon>
    </lineage>
</organism>
<keyword evidence="2" id="KW-0808">Transferase</keyword>
<reference evidence="2 3" key="1">
    <citation type="journal article" date="2015" name="Stand. Genomic Sci.">
        <title>High quality draft genome sequence of the moderately halophilic bacterium Pontibacillus yanchengensis Y32(T) and comparison among Pontibacillus genomes.</title>
        <authorList>
            <person name="Huang J."/>
            <person name="Qiao Z.X."/>
            <person name="Tang J.W."/>
            <person name="Wang G."/>
        </authorList>
    </citation>
    <scope>NUCLEOTIDE SEQUENCE [LARGE SCALE GENOMIC DNA]</scope>
    <source>
        <strain evidence="2 3">Y32</strain>
    </source>
</reference>
<dbReference type="PANTHER" id="PTHR43861:SF1">
    <property type="entry name" value="TRANS-ACONITATE 2-METHYLTRANSFERASE"/>
    <property type="match status" value="1"/>
</dbReference>
<keyword evidence="2" id="KW-0489">Methyltransferase</keyword>
<dbReference type="STRING" id="1385514.N782_04060"/>
<dbReference type="GO" id="GO:0032259">
    <property type="term" value="P:methylation"/>
    <property type="evidence" value="ECO:0007669"/>
    <property type="project" value="UniProtKB-KW"/>
</dbReference>
<proteinExistence type="predicted"/>
<dbReference type="EMBL" id="AVBF01000011">
    <property type="protein sequence ID" value="KGP73596.1"/>
    <property type="molecule type" value="Genomic_DNA"/>
</dbReference>
<dbReference type="Gene3D" id="3.40.50.150">
    <property type="entry name" value="Vaccinia Virus protein VP39"/>
    <property type="match status" value="1"/>
</dbReference>
<dbReference type="GO" id="GO:0008757">
    <property type="term" value="F:S-adenosylmethionine-dependent methyltransferase activity"/>
    <property type="evidence" value="ECO:0007669"/>
    <property type="project" value="InterPro"/>
</dbReference>
<dbReference type="SUPFAM" id="SSF53335">
    <property type="entry name" value="S-adenosyl-L-methionine-dependent methyltransferases"/>
    <property type="match status" value="1"/>
</dbReference>
<dbReference type="eggNOG" id="COG2226">
    <property type="taxonomic scope" value="Bacteria"/>
</dbReference>
<evidence type="ECO:0000313" key="3">
    <source>
        <dbReference type="Proteomes" id="UP000030147"/>
    </source>
</evidence>
<dbReference type="RefSeq" id="WP_036817408.1">
    <property type="nucleotide sequence ID" value="NZ_AVBF01000011.1"/>
</dbReference>
<evidence type="ECO:0000313" key="2">
    <source>
        <dbReference type="EMBL" id="KGP73596.1"/>
    </source>
</evidence>
<dbReference type="InterPro" id="IPR013216">
    <property type="entry name" value="Methyltransf_11"/>
</dbReference>
<comment type="caution">
    <text evidence="2">The sequence shown here is derived from an EMBL/GenBank/DDBJ whole genome shotgun (WGS) entry which is preliminary data.</text>
</comment>
<dbReference type="OrthoDB" id="9791837at2"/>
<accession>A0A0A2THP1</accession>
<dbReference type="InterPro" id="IPR029063">
    <property type="entry name" value="SAM-dependent_MTases_sf"/>
</dbReference>
<dbReference type="Pfam" id="PF08241">
    <property type="entry name" value="Methyltransf_11"/>
    <property type="match status" value="1"/>
</dbReference>
<name>A0A0A2THP1_9BACI</name>
<feature type="domain" description="Methyltransferase type 11" evidence="1">
    <location>
        <begin position="39"/>
        <end position="136"/>
    </location>
</feature>
<dbReference type="CDD" id="cd02440">
    <property type="entry name" value="AdoMet_MTases"/>
    <property type="match status" value="1"/>
</dbReference>
<sequence length="263" mass="30419">MKKPFFNQLQQDSYALRDAAPEWRETMEQLVSWSGQQVVDLGCGGGIYTKALANMNVQHVYGIDASETMLQGAKEYVGDISNVTLLQGETAAVPLDAEQVDTVVERAVIHHLQRAQLQENVKELYRVLKPGGQVIIQDRTLDDCFLPPDKEHVRGHIFSMYPRLKRIEKVRRHSSNQVIRSLHQAGFHKIKMKSLVETRQKYPSRDKLYDDLMNRTGRTILHELTDEELKQLATTIYHQYKAHESIQEQDRWTIWIAEKPIDL</sequence>
<dbReference type="AlphaFoldDB" id="A0A0A2THP1"/>
<protein>
    <submittedName>
        <fullName evidence="2">SAM-dependent methyltransferase</fullName>
    </submittedName>
</protein>
<evidence type="ECO:0000259" key="1">
    <source>
        <dbReference type="Pfam" id="PF08241"/>
    </source>
</evidence>
<gene>
    <name evidence="2" type="ORF">N782_04060</name>
</gene>
<keyword evidence="3" id="KW-1185">Reference proteome</keyword>